<dbReference type="EC" id="2.7.1.107" evidence="16"/>
<dbReference type="Gene3D" id="3.40.50.10330">
    <property type="entry name" value="Probable inorganic polyphosphate/atp-NAD kinase, domain 1"/>
    <property type="match status" value="1"/>
</dbReference>
<keyword evidence="7 15" id="KW-0418">Kinase</keyword>
<dbReference type="Proteomes" id="UP000316012">
    <property type="component" value="Unassembled WGS sequence"/>
</dbReference>
<evidence type="ECO:0000256" key="6">
    <source>
        <dbReference type="ARBA" id="ARBA00022741"/>
    </source>
</evidence>
<evidence type="ECO:0000313" key="18">
    <source>
        <dbReference type="Proteomes" id="UP000316012"/>
    </source>
</evidence>
<dbReference type="SMART" id="SM00046">
    <property type="entry name" value="DAGKc"/>
    <property type="match status" value="1"/>
</dbReference>
<comment type="similarity">
    <text evidence="2">Belongs to the diacylglycerol/lipid kinase family.</text>
</comment>
<organism evidence="15 19">
    <name type="scientific">Lactobacillus gasseri</name>
    <dbReference type="NCBI Taxonomy" id="1596"/>
    <lineage>
        <taxon>Bacteria</taxon>
        <taxon>Bacillati</taxon>
        <taxon>Bacillota</taxon>
        <taxon>Bacilli</taxon>
        <taxon>Lactobacillales</taxon>
        <taxon>Lactobacillaceae</taxon>
        <taxon>Lactobacillus</taxon>
    </lineage>
</organism>
<proteinExistence type="inferred from homology"/>
<dbReference type="Pfam" id="PF00781">
    <property type="entry name" value="DAGK_cat"/>
    <property type="match status" value="1"/>
</dbReference>
<dbReference type="InterPro" id="IPR016064">
    <property type="entry name" value="NAD/diacylglycerol_kinase_sf"/>
</dbReference>
<dbReference type="EMBL" id="WBOA01000001">
    <property type="protein sequence ID" value="KAB1950966.1"/>
    <property type="molecule type" value="Genomic_DNA"/>
</dbReference>
<dbReference type="EMBL" id="SRMD01000111">
    <property type="protein sequence ID" value="TQW14333.1"/>
    <property type="molecule type" value="Genomic_DNA"/>
</dbReference>
<dbReference type="Pfam" id="PF19279">
    <property type="entry name" value="YegS_C"/>
    <property type="match status" value="1"/>
</dbReference>
<keyword evidence="5" id="KW-0479">Metal-binding</keyword>
<dbReference type="RefSeq" id="WP_003646854.1">
    <property type="nucleotide sequence ID" value="NZ_BEXJ01000004.1"/>
</dbReference>
<evidence type="ECO:0000256" key="8">
    <source>
        <dbReference type="ARBA" id="ARBA00022840"/>
    </source>
</evidence>
<comment type="caution">
    <text evidence="15">The sequence shown here is derived from an EMBL/GenBank/DDBJ whole genome shotgun (WGS) entry which is preliminary data.</text>
</comment>
<dbReference type="EMBL" id="BEXJ01000004">
    <property type="protein sequence ID" value="GBA97610.1"/>
    <property type="molecule type" value="Genomic_DNA"/>
</dbReference>
<evidence type="ECO:0000256" key="1">
    <source>
        <dbReference type="ARBA" id="ARBA00001946"/>
    </source>
</evidence>
<dbReference type="GO" id="GO:0046872">
    <property type="term" value="F:metal ion binding"/>
    <property type="evidence" value="ECO:0007669"/>
    <property type="project" value="UniProtKB-KW"/>
</dbReference>
<evidence type="ECO:0000256" key="7">
    <source>
        <dbReference type="ARBA" id="ARBA00022777"/>
    </source>
</evidence>
<dbReference type="STRING" id="324831.LGAS_1510"/>
<protein>
    <submittedName>
        <fullName evidence="15">Diacylglycerol kinase</fullName>
        <ecNumber evidence="16">2.7.1.107</ecNumber>
    </submittedName>
</protein>
<dbReference type="GO" id="GO:0005524">
    <property type="term" value="F:ATP binding"/>
    <property type="evidence" value="ECO:0007669"/>
    <property type="project" value="UniProtKB-KW"/>
</dbReference>
<evidence type="ECO:0000313" key="14">
    <source>
        <dbReference type="EMBL" id="GBA97610.1"/>
    </source>
</evidence>
<feature type="domain" description="DAGKc" evidence="13">
    <location>
        <begin position="1"/>
        <end position="134"/>
    </location>
</feature>
<dbReference type="GO" id="GO:0008654">
    <property type="term" value="P:phospholipid biosynthetic process"/>
    <property type="evidence" value="ECO:0007669"/>
    <property type="project" value="UniProtKB-KW"/>
</dbReference>
<dbReference type="OrthoDB" id="142078at2"/>
<dbReference type="AlphaFoldDB" id="A0A133P4I7"/>
<evidence type="ECO:0000256" key="4">
    <source>
        <dbReference type="ARBA" id="ARBA00022679"/>
    </source>
</evidence>
<dbReference type="InterPro" id="IPR001206">
    <property type="entry name" value="Diacylglycerol_kinase_cat_dom"/>
</dbReference>
<dbReference type="GO" id="GO:0004143">
    <property type="term" value="F:ATP-dependent diacylglycerol kinase activity"/>
    <property type="evidence" value="ECO:0007669"/>
    <property type="project" value="UniProtKB-EC"/>
</dbReference>
<evidence type="ECO:0000313" key="17">
    <source>
        <dbReference type="Proteomes" id="UP000250668"/>
    </source>
</evidence>
<dbReference type="InterPro" id="IPR050187">
    <property type="entry name" value="Lipid_Phosphate_FormReg"/>
</dbReference>
<keyword evidence="11" id="KW-0594">Phospholipid biosynthesis</keyword>
<sequence length="302" mass="32887">MTKKARLIYNPVSGHEQMLQNVADILNVLEQAGFEASAFRTTPEPLSAQNEAKRCALAGFDLIVGAGGDGTINEVVNGVAPLEKRPRLAVIPAGTTNDFARALKIPRDNLVDAAKVILTGKTQKMDIGRAGKQYFMNIAASGSLTELTYGVPSEVKSVLGYSAYLLKGAEMLPKISSNKMRLTYDDGVYEGNLSMFLLGMTNSIGGFERIMPDAQLSDGLFQLIVVKTANPVDVLRLMAMALNGNHVNDPQIIYTKTRYLKVELLDDSKDKEPIPVNLDGEIGGHLPIDFENLKQHIEFYVG</sequence>
<keyword evidence="3" id="KW-0444">Lipid biosynthesis</keyword>
<evidence type="ECO:0000256" key="11">
    <source>
        <dbReference type="ARBA" id="ARBA00023209"/>
    </source>
</evidence>
<keyword evidence="9" id="KW-0460">Magnesium</keyword>
<dbReference type="eggNOG" id="COG1597">
    <property type="taxonomic scope" value="Bacteria"/>
</dbReference>
<keyword evidence="18" id="KW-1185">Reference proteome</keyword>
<dbReference type="Proteomes" id="UP000460112">
    <property type="component" value="Unassembled WGS sequence"/>
</dbReference>
<keyword evidence="12" id="KW-1208">Phospholipid metabolism</keyword>
<evidence type="ECO:0000256" key="9">
    <source>
        <dbReference type="ARBA" id="ARBA00022842"/>
    </source>
</evidence>
<reference evidence="15 19" key="3">
    <citation type="submission" date="2019-09" db="EMBL/GenBank/DDBJ databases">
        <title>Investigation of probiotic properties of different lactic acid bacteria.</title>
        <authorList>
            <person name="Jaomanjaka F."/>
            <person name="Blanc P."/>
        </authorList>
    </citation>
    <scope>NUCLEOTIDE SEQUENCE [LARGE SCALE GENOMIC DNA]</scope>
    <source>
        <strain evidence="15 19">BIO6369</strain>
    </source>
</reference>
<evidence type="ECO:0000256" key="12">
    <source>
        <dbReference type="ARBA" id="ARBA00023264"/>
    </source>
</evidence>
<evidence type="ECO:0000313" key="19">
    <source>
        <dbReference type="Proteomes" id="UP000460112"/>
    </source>
</evidence>
<evidence type="ECO:0000256" key="5">
    <source>
        <dbReference type="ARBA" id="ARBA00022723"/>
    </source>
</evidence>
<keyword evidence="10" id="KW-0443">Lipid metabolism</keyword>
<dbReference type="Gene3D" id="2.60.200.40">
    <property type="match status" value="1"/>
</dbReference>
<dbReference type="GeneID" id="29639133"/>
<dbReference type="PANTHER" id="PTHR12358">
    <property type="entry name" value="SPHINGOSINE KINASE"/>
    <property type="match status" value="1"/>
</dbReference>
<reference evidence="14 17" key="1">
    <citation type="journal article" date="2018" name="Int. J. Syst. Evol. Microbiol.">
        <title>Lactobacillus paragasseri sp. nov., a sister taxon of Lactobacillus gasseri, based on whole-genome sequence analyses.</title>
        <authorList>
            <person name="Tanizawa Y."/>
            <person name="Tada I."/>
            <person name="Kobayashi H."/>
            <person name="Endo A."/>
            <person name="Maeno S."/>
            <person name="Toyoda A."/>
            <person name="Arita M."/>
            <person name="Nakamura Y."/>
            <person name="Sakamoto M."/>
            <person name="Ohkuma M."/>
            <person name="Tohno M."/>
        </authorList>
    </citation>
    <scope>NUCLEOTIDE SEQUENCE [LARGE SCALE GENOMIC DNA]</scope>
    <source>
        <strain evidence="14 17">JCM 1025</strain>
    </source>
</reference>
<evidence type="ECO:0000256" key="10">
    <source>
        <dbReference type="ARBA" id="ARBA00023098"/>
    </source>
</evidence>
<evidence type="ECO:0000256" key="2">
    <source>
        <dbReference type="ARBA" id="ARBA00005983"/>
    </source>
</evidence>
<comment type="cofactor">
    <cofactor evidence="1">
        <name>Mg(2+)</name>
        <dbReference type="ChEBI" id="CHEBI:18420"/>
    </cofactor>
</comment>
<reference evidence="16 18" key="2">
    <citation type="submission" date="2019-04" db="EMBL/GenBank/DDBJ databases">
        <title>Lactobacillus gasseri 7171 assembly.</title>
        <authorList>
            <person name="Joris B.R."/>
            <person name="Giguere D."/>
        </authorList>
    </citation>
    <scope>NUCLEOTIDE SEQUENCE [LARGE SCALE GENOMIC DNA]</scope>
    <source>
        <strain evidence="16 18">7171</strain>
    </source>
</reference>
<keyword evidence="4 16" id="KW-0808">Transferase</keyword>
<dbReference type="Proteomes" id="UP000250668">
    <property type="component" value="Unassembled WGS sequence"/>
</dbReference>
<dbReference type="OMA" id="YFMNIAA"/>
<evidence type="ECO:0000256" key="3">
    <source>
        <dbReference type="ARBA" id="ARBA00022516"/>
    </source>
</evidence>
<dbReference type="InterPro" id="IPR005218">
    <property type="entry name" value="Diacylglycerol/lipid_kinase"/>
</dbReference>
<accession>A0A133P4I7</accession>
<dbReference type="SUPFAM" id="SSF111331">
    <property type="entry name" value="NAD kinase/diacylglycerol kinase-like"/>
    <property type="match status" value="1"/>
</dbReference>
<name>A0A133P4I7_LACGS</name>
<dbReference type="NCBIfam" id="TIGR00147">
    <property type="entry name" value="YegS/Rv2252/BmrU family lipid kinase"/>
    <property type="match status" value="1"/>
</dbReference>
<dbReference type="InterPro" id="IPR017438">
    <property type="entry name" value="ATP-NAD_kinase_N"/>
</dbReference>
<dbReference type="PROSITE" id="PS50146">
    <property type="entry name" value="DAGK"/>
    <property type="match status" value="1"/>
</dbReference>
<evidence type="ECO:0000313" key="16">
    <source>
        <dbReference type="EMBL" id="TQW14333.1"/>
    </source>
</evidence>
<dbReference type="NCBIfam" id="NF009603">
    <property type="entry name" value="PRK13055.1"/>
    <property type="match status" value="1"/>
</dbReference>
<gene>
    <name evidence="16" type="primary">dagK</name>
    <name evidence="15" type="ORF">F8244_00260</name>
    <name evidence="16" type="ORF">FIPPAONL_01974</name>
    <name evidence="14" type="ORF">LJCM1025_16260</name>
</gene>
<dbReference type="PANTHER" id="PTHR12358:SF106">
    <property type="entry name" value="LIPID KINASE YEGS"/>
    <property type="match status" value="1"/>
</dbReference>
<evidence type="ECO:0000259" key="13">
    <source>
        <dbReference type="PROSITE" id="PS50146"/>
    </source>
</evidence>
<keyword evidence="6" id="KW-0547">Nucleotide-binding</keyword>
<dbReference type="InterPro" id="IPR045540">
    <property type="entry name" value="YegS/DAGK_C"/>
</dbReference>
<keyword evidence="8" id="KW-0067">ATP-binding</keyword>
<dbReference type="NCBIfam" id="NF009874">
    <property type="entry name" value="PRK13337.1"/>
    <property type="match status" value="1"/>
</dbReference>
<dbReference type="GO" id="GO:0005886">
    <property type="term" value="C:plasma membrane"/>
    <property type="evidence" value="ECO:0007669"/>
    <property type="project" value="TreeGrafter"/>
</dbReference>
<evidence type="ECO:0000313" key="15">
    <source>
        <dbReference type="EMBL" id="KAB1950966.1"/>
    </source>
</evidence>